<keyword evidence="4" id="KW-1185">Reference proteome</keyword>
<dbReference type="PANTHER" id="PTHR10694">
    <property type="entry name" value="LYSINE-SPECIFIC DEMETHYLASE"/>
    <property type="match status" value="1"/>
</dbReference>
<dbReference type="GO" id="GO:0051864">
    <property type="term" value="F:histone H3K36 demethylase activity"/>
    <property type="evidence" value="ECO:0007669"/>
    <property type="project" value="TreeGrafter"/>
</dbReference>
<dbReference type="InterPro" id="IPR003347">
    <property type="entry name" value="JmjC_dom"/>
</dbReference>
<evidence type="ECO:0000313" key="3">
    <source>
        <dbReference type="EMBL" id="KAK4097202.1"/>
    </source>
</evidence>
<name>A0AAN6PSM0_9PEZI</name>
<dbReference type="GO" id="GO:0010468">
    <property type="term" value="P:regulation of gene expression"/>
    <property type="evidence" value="ECO:0007669"/>
    <property type="project" value="TreeGrafter"/>
</dbReference>
<feature type="region of interest" description="Disordered" evidence="1">
    <location>
        <begin position="84"/>
        <end position="225"/>
    </location>
</feature>
<proteinExistence type="predicted"/>
<dbReference type="Proteomes" id="UP001305647">
    <property type="component" value="Unassembled WGS sequence"/>
</dbReference>
<dbReference type="GO" id="GO:0000785">
    <property type="term" value="C:chromatin"/>
    <property type="evidence" value="ECO:0007669"/>
    <property type="project" value="TreeGrafter"/>
</dbReference>
<feature type="region of interest" description="Disordered" evidence="1">
    <location>
        <begin position="526"/>
        <end position="549"/>
    </location>
</feature>
<reference evidence="3" key="1">
    <citation type="journal article" date="2023" name="Mol. Phylogenet. Evol.">
        <title>Genome-scale phylogeny and comparative genomics of the fungal order Sordariales.</title>
        <authorList>
            <person name="Hensen N."/>
            <person name="Bonometti L."/>
            <person name="Westerberg I."/>
            <person name="Brannstrom I.O."/>
            <person name="Guillou S."/>
            <person name="Cros-Aarteil S."/>
            <person name="Calhoun S."/>
            <person name="Haridas S."/>
            <person name="Kuo A."/>
            <person name="Mondo S."/>
            <person name="Pangilinan J."/>
            <person name="Riley R."/>
            <person name="LaButti K."/>
            <person name="Andreopoulos B."/>
            <person name="Lipzen A."/>
            <person name="Chen C."/>
            <person name="Yan M."/>
            <person name="Daum C."/>
            <person name="Ng V."/>
            <person name="Clum A."/>
            <person name="Steindorff A."/>
            <person name="Ohm R.A."/>
            <person name="Martin F."/>
            <person name="Silar P."/>
            <person name="Natvig D.O."/>
            <person name="Lalanne C."/>
            <person name="Gautier V."/>
            <person name="Ament-Velasquez S.L."/>
            <person name="Kruys A."/>
            <person name="Hutchinson M.I."/>
            <person name="Powell A.J."/>
            <person name="Barry K."/>
            <person name="Miller A.N."/>
            <person name="Grigoriev I.V."/>
            <person name="Debuchy R."/>
            <person name="Gladieux P."/>
            <person name="Hiltunen Thoren M."/>
            <person name="Johannesson H."/>
        </authorList>
    </citation>
    <scope>NUCLEOTIDE SEQUENCE</scope>
    <source>
        <strain evidence="3">CBS 757.83</strain>
    </source>
</reference>
<dbReference type="AlphaFoldDB" id="A0AAN6PSM0"/>
<evidence type="ECO:0000313" key="4">
    <source>
        <dbReference type="Proteomes" id="UP001305647"/>
    </source>
</evidence>
<dbReference type="PROSITE" id="PS51184">
    <property type="entry name" value="JMJC"/>
    <property type="match status" value="1"/>
</dbReference>
<comment type="caution">
    <text evidence="3">The sequence shown here is derived from an EMBL/GenBank/DDBJ whole genome shotgun (WGS) entry which is preliminary data.</text>
</comment>
<dbReference type="SUPFAM" id="SSF51197">
    <property type="entry name" value="Clavaminate synthase-like"/>
    <property type="match status" value="1"/>
</dbReference>
<feature type="compositionally biased region" description="Polar residues" evidence="1">
    <location>
        <begin position="109"/>
        <end position="130"/>
    </location>
</feature>
<gene>
    <name evidence="3" type="ORF">N658DRAFT_500663</name>
</gene>
<dbReference type="Gene3D" id="2.60.120.650">
    <property type="entry name" value="Cupin"/>
    <property type="match status" value="1"/>
</dbReference>
<dbReference type="SMART" id="SM00558">
    <property type="entry name" value="JmjC"/>
    <property type="match status" value="1"/>
</dbReference>
<dbReference type="GO" id="GO:0032454">
    <property type="term" value="F:histone H3K9 demethylase activity"/>
    <property type="evidence" value="ECO:0007669"/>
    <property type="project" value="TreeGrafter"/>
</dbReference>
<accession>A0AAN6PSM0</accession>
<evidence type="ECO:0000259" key="2">
    <source>
        <dbReference type="PROSITE" id="PS51184"/>
    </source>
</evidence>
<feature type="compositionally biased region" description="Polar residues" evidence="1">
    <location>
        <begin position="84"/>
        <end position="102"/>
    </location>
</feature>
<dbReference type="PANTHER" id="PTHR10694:SF129">
    <property type="entry name" value="LYSINE-SPECIFIC DEMETHYLASE 4B-RELATED"/>
    <property type="match status" value="1"/>
</dbReference>
<dbReference type="Pfam" id="PF02373">
    <property type="entry name" value="JmjC"/>
    <property type="match status" value="1"/>
</dbReference>
<dbReference type="EMBL" id="MU863681">
    <property type="protein sequence ID" value="KAK4097202.1"/>
    <property type="molecule type" value="Genomic_DNA"/>
</dbReference>
<organism evidence="3 4">
    <name type="scientific">Parathielavia hyrcaniae</name>
    <dbReference type="NCBI Taxonomy" id="113614"/>
    <lineage>
        <taxon>Eukaryota</taxon>
        <taxon>Fungi</taxon>
        <taxon>Dikarya</taxon>
        <taxon>Ascomycota</taxon>
        <taxon>Pezizomycotina</taxon>
        <taxon>Sordariomycetes</taxon>
        <taxon>Sordariomycetidae</taxon>
        <taxon>Sordariales</taxon>
        <taxon>Chaetomiaceae</taxon>
        <taxon>Parathielavia</taxon>
    </lineage>
</organism>
<reference evidence="3" key="2">
    <citation type="submission" date="2023-05" db="EMBL/GenBank/DDBJ databases">
        <authorList>
            <consortium name="Lawrence Berkeley National Laboratory"/>
            <person name="Steindorff A."/>
            <person name="Hensen N."/>
            <person name="Bonometti L."/>
            <person name="Westerberg I."/>
            <person name="Brannstrom I.O."/>
            <person name="Guillou S."/>
            <person name="Cros-Aarteil S."/>
            <person name="Calhoun S."/>
            <person name="Haridas S."/>
            <person name="Kuo A."/>
            <person name="Mondo S."/>
            <person name="Pangilinan J."/>
            <person name="Riley R."/>
            <person name="Labutti K."/>
            <person name="Andreopoulos B."/>
            <person name="Lipzen A."/>
            <person name="Chen C."/>
            <person name="Yanf M."/>
            <person name="Daum C."/>
            <person name="Ng V."/>
            <person name="Clum A."/>
            <person name="Ohm R."/>
            <person name="Martin F."/>
            <person name="Silar P."/>
            <person name="Natvig D."/>
            <person name="Lalanne C."/>
            <person name="Gautier V."/>
            <person name="Ament-Velasquez S.L."/>
            <person name="Kruys A."/>
            <person name="Hutchinson M.I."/>
            <person name="Powell A.J."/>
            <person name="Barry K."/>
            <person name="Miller A.N."/>
            <person name="Grigoriev I.V."/>
            <person name="Debuchy R."/>
            <person name="Gladieux P."/>
            <person name="Thoren M.H."/>
            <person name="Johannesson H."/>
        </authorList>
    </citation>
    <scope>NUCLEOTIDE SEQUENCE</scope>
    <source>
        <strain evidence="3">CBS 757.83</strain>
    </source>
</reference>
<dbReference type="GO" id="GO:0005634">
    <property type="term" value="C:nucleus"/>
    <property type="evidence" value="ECO:0007669"/>
    <property type="project" value="TreeGrafter"/>
</dbReference>
<feature type="domain" description="JmjC" evidence="2">
    <location>
        <begin position="324"/>
        <end position="509"/>
    </location>
</feature>
<evidence type="ECO:0000256" key="1">
    <source>
        <dbReference type="SAM" id="MobiDB-lite"/>
    </source>
</evidence>
<sequence length="773" mass="85850">MEQLRADLQRVQEEFKNLTSITTSFFKSLNSQRVAQPRLHVTQQGTGQLRPGVLSTETLERSLLDAYSQFEKRLEEFDRKIENTLSSANTTPSGDTSPTRDTPSGADSPPTSNASPSPDSASTSNTSLSADSPLARDASLRADLSPTADAPAARETHPSADFPPIGNAPAGTGSHPIRPSRTLLPSAPRPAQRPGNHVGDGRTDAPNGLLDAPPDPSPKGPGHDNATKLVCTLSVSNLGERLIPELQTFIQNDVFTSKLLVEDIGLTPTALFNAVPPLDTIGFDAQYETKHQLDEGTWHIHMEPLEELQLPDFTKVAKPFEEDAEQYLEDLCRTLPEEPVPYYIGPLSGSLAEQLQSCFPSGHEVSELGDVPGVSTLYAHIGEAASGTAFHCEDANLRSYNLTLIGWKIWILIKPHHTTDFEDLVRRLTSCDDTCDQFVRHTSFMVPPSTLRAENIEFDVICSGPGEMVLTQPRQYHAVINRTASFAIATNFVLPNEDPIPKRLSLCHLDGLYHLQHPMVRRLRHAKRKHVSQLESPTRKKRPSPHRPLGTSIAQVLLREATSQNAVLRFITVVRAWRNVGDNIRGELLQIGKCDESNQLKALDTLRTLCRENSQLFSFLEILACVHLVRKLERRITVVAPEAIDGLLDIRGLPHMQQNRRAVRNELTAYQKWDQLCGAPPAYTYEGILCFMPPVFKDYQEVTRTQVQQLSKDDIALFRSMLHGVEYAQRLCEVGKAFQMGIFGSAEFKERPFEAQPYEELSTLGLADLLQLL</sequence>
<protein>
    <recommendedName>
        <fullName evidence="2">JmjC domain-containing protein</fullName>
    </recommendedName>
</protein>